<dbReference type="Proteomes" id="UP000267081">
    <property type="component" value="Unassembled WGS sequence"/>
</dbReference>
<comment type="similarity">
    <text evidence="1">Belongs to the Pup ligase/Pup deamidase family. Pup deamidase subfamily.</text>
</comment>
<keyword evidence="3" id="KW-0647">Proteasome</keyword>
<dbReference type="GO" id="GO:0008233">
    <property type="term" value="F:peptidase activity"/>
    <property type="evidence" value="ECO:0007669"/>
    <property type="project" value="InterPro"/>
</dbReference>
<dbReference type="GO" id="GO:0016811">
    <property type="term" value="F:hydrolase activity, acting on carbon-nitrogen (but not peptide) bonds, in linear amides"/>
    <property type="evidence" value="ECO:0007669"/>
    <property type="project" value="InterPro"/>
</dbReference>
<evidence type="ECO:0000256" key="2">
    <source>
        <dbReference type="PIRSR" id="PIRSR018077-1"/>
    </source>
</evidence>
<gene>
    <name evidence="3" type="ORF">EIY87_45965</name>
</gene>
<evidence type="ECO:0000313" key="4">
    <source>
        <dbReference type="Proteomes" id="UP000267081"/>
    </source>
</evidence>
<evidence type="ECO:0000313" key="3">
    <source>
        <dbReference type="EMBL" id="RSD08116.1"/>
    </source>
</evidence>
<dbReference type="RefSeq" id="WP_125316377.1">
    <property type="nucleotide sequence ID" value="NZ_RSEC01000063.1"/>
</dbReference>
<dbReference type="PIRSF" id="PIRSF018077">
    <property type="entry name" value="UCP018077"/>
    <property type="match status" value="1"/>
</dbReference>
<dbReference type="PANTHER" id="PTHR42307:SF2">
    <property type="entry name" value="PUP DEAMIDASE_DEPUPYLASE"/>
    <property type="match status" value="1"/>
</dbReference>
<proteinExistence type="inferred from homology"/>
<accession>A0A3R9F2B9</accession>
<organism evidence="3 4">
    <name type="scientific">Amycolatopsis eburnea</name>
    <dbReference type="NCBI Taxonomy" id="2267691"/>
    <lineage>
        <taxon>Bacteria</taxon>
        <taxon>Bacillati</taxon>
        <taxon>Actinomycetota</taxon>
        <taxon>Actinomycetes</taxon>
        <taxon>Pseudonocardiales</taxon>
        <taxon>Pseudonocardiaceae</taxon>
        <taxon>Amycolatopsis</taxon>
    </lineage>
</organism>
<keyword evidence="4" id="KW-1185">Reference proteome</keyword>
<evidence type="ECO:0000256" key="1">
    <source>
        <dbReference type="ARBA" id="ARBA00009114"/>
    </source>
</evidence>
<dbReference type="GO" id="GO:0010498">
    <property type="term" value="P:proteasomal protein catabolic process"/>
    <property type="evidence" value="ECO:0007669"/>
    <property type="project" value="InterPro"/>
</dbReference>
<sequence>MRRIMGTEVEYGISVPGDATANPVLTSTQVVLAYAAAADIPRARRARWDYEVESPLRDARGFDLTGPGGPGHDPDVEDLGAANVILTNGARLYVDHAHPEYSAPEVTNARDAVIWDKAGERVMEEAALKAASVPGQPQLQLYKNNVDGKGASYGTHENYLMARSTPFTAVIAGLTPFFVSRQVVTGSGRVGIGQQSEEAGFQLSQRADYIEVEVGLETTLKRGIINTRDEPHADADKYRRLHVIIGDANMSEYSTYLKVGTTALVLDLIESGIRFDDLKLDEPVKAVHQISHDPTLKTQVALANGKKYTGLDLQFAYHEIASQNLERTGADQASKEVLRVWGEILDALARDPQECADRLDWPAKLRLLEGYRQRDQLAWGAPRLRLVDLQYSDVRLAKGLYNRLVTRGSMKRLVTEEEVLAAVTTPPSDTRAYFRGRALEKYAASIAAASWDSVIFDVGKESLVRIPTLEPLRGTKAHVGKLLDNAATAEELVEALTGSD</sequence>
<name>A0A3R9F2B9_9PSEU</name>
<dbReference type="InterPro" id="IPR022366">
    <property type="entry name" value="Pup_deamidase"/>
</dbReference>
<dbReference type="InterPro" id="IPR004347">
    <property type="entry name" value="Pup_ligase/deamidase"/>
</dbReference>
<dbReference type="EMBL" id="RSEC01000063">
    <property type="protein sequence ID" value="RSD08116.1"/>
    <property type="molecule type" value="Genomic_DNA"/>
</dbReference>
<dbReference type="PANTHER" id="PTHR42307">
    <property type="entry name" value="PUP DEAMIDASE/DEPUPYLASE"/>
    <property type="match status" value="1"/>
</dbReference>
<protein>
    <submittedName>
        <fullName evidence="3">Proteasome accessory factor PafA2</fullName>
    </submittedName>
</protein>
<feature type="active site" description="Proton acceptor" evidence="2">
    <location>
        <position position="95"/>
    </location>
</feature>
<comment type="caution">
    <text evidence="3">The sequence shown here is derived from an EMBL/GenBank/DDBJ whole genome shotgun (WGS) entry which is preliminary data.</text>
</comment>
<reference evidence="3 4" key="1">
    <citation type="submission" date="2018-12" db="EMBL/GenBank/DDBJ databases">
        <title>Amycolatopsis eburnea sp. nov. actinomycete associate with arbuscular mycorrhiza fungal spore.</title>
        <authorList>
            <person name="Lumyong S."/>
            <person name="Chaiya L."/>
        </authorList>
    </citation>
    <scope>NUCLEOTIDE SEQUENCE [LARGE SCALE GENOMIC DNA]</scope>
    <source>
        <strain evidence="3 4">GLM-1</strain>
    </source>
</reference>
<dbReference type="OrthoDB" id="9760627at2"/>
<dbReference type="GO" id="GO:0070490">
    <property type="term" value="P:protein pupylation"/>
    <property type="evidence" value="ECO:0007669"/>
    <property type="project" value="TreeGrafter"/>
</dbReference>
<dbReference type="AlphaFoldDB" id="A0A3R9F2B9"/>
<dbReference type="NCBIfam" id="TIGR03688">
    <property type="entry name" value="depupylase_Dop"/>
    <property type="match status" value="1"/>
</dbReference>
<dbReference type="Pfam" id="PF03136">
    <property type="entry name" value="Pup_ligase"/>
    <property type="match status" value="1"/>
</dbReference>
<dbReference type="GO" id="GO:0000502">
    <property type="term" value="C:proteasome complex"/>
    <property type="evidence" value="ECO:0007669"/>
    <property type="project" value="UniProtKB-KW"/>
</dbReference>
<dbReference type="GO" id="GO:0019941">
    <property type="term" value="P:modification-dependent protein catabolic process"/>
    <property type="evidence" value="ECO:0007669"/>
    <property type="project" value="InterPro"/>
</dbReference>
<dbReference type="GO" id="GO:0005524">
    <property type="term" value="F:ATP binding"/>
    <property type="evidence" value="ECO:0007669"/>
    <property type="project" value="TreeGrafter"/>
</dbReference>